<evidence type="ECO:0000256" key="12">
    <source>
        <dbReference type="SAM" id="Coils"/>
    </source>
</evidence>
<dbReference type="SUPFAM" id="SSF55874">
    <property type="entry name" value="ATPase domain of HSP90 chaperone/DNA topoisomerase II/histidine kinase"/>
    <property type="match status" value="1"/>
</dbReference>
<dbReference type="InterPro" id="IPR036890">
    <property type="entry name" value="HATPase_C_sf"/>
</dbReference>
<keyword evidence="7 13" id="KW-0812">Transmembrane</keyword>
<dbReference type="PROSITE" id="PS50110">
    <property type="entry name" value="RESPONSE_REGULATORY"/>
    <property type="match status" value="1"/>
</dbReference>
<evidence type="ECO:0000256" key="10">
    <source>
        <dbReference type="ARBA" id="ARBA00023136"/>
    </source>
</evidence>
<feature type="domain" description="PAC" evidence="17">
    <location>
        <begin position="840"/>
        <end position="892"/>
    </location>
</feature>
<evidence type="ECO:0000256" key="6">
    <source>
        <dbReference type="ARBA" id="ARBA00022679"/>
    </source>
</evidence>
<keyword evidence="12" id="KW-0175">Coiled coil</keyword>
<keyword evidence="9 13" id="KW-1133">Transmembrane helix</keyword>
<dbReference type="CDD" id="cd00082">
    <property type="entry name" value="HisKA"/>
    <property type="match status" value="1"/>
</dbReference>
<feature type="transmembrane region" description="Helical" evidence="13">
    <location>
        <begin position="115"/>
        <end position="135"/>
    </location>
</feature>
<feature type="transmembrane region" description="Helical" evidence="13">
    <location>
        <begin position="279"/>
        <end position="302"/>
    </location>
</feature>
<feature type="transmembrane region" description="Helical" evidence="13">
    <location>
        <begin position="405"/>
        <end position="427"/>
    </location>
</feature>
<comment type="catalytic activity">
    <reaction evidence="1">
        <text>ATP + protein L-histidine = ADP + protein N-phospho-L-histidine.</text>
        <dbReference type="EC" id="2.7.13.3"/>
    </reaction>
</comment>
<dbReference type="SUPFAM" id="SSF55785">
    <property type="entry name" value="PYP-like sensor domain (PAS domain)"/>
    <property type="match status" value="2"/>
</dbReference>
<dbReference type="Gene3D" id="3.30.565.10">
    <property type="entry name" value="Histidine kinase-like ATPase, C-terminal domain"/>
    <property type="match status" value="1"/>
</dbReference>
<dbReference type="Gene3D" id="1.10.287.130">
    <property type="match status" value="1"/>
</dbReference>
<dbReference type="Pfam" id="PF08448">
    <property type="entry name" value="PAS_4"/>
    <property type="match status" value="1"/>
</dbReference>
<dbReference type="RefSeq" id="WP_133593764.1">
    <property type="nucleotide sequence ID" value="NZ_CP037953.1"/>
</dbReference>
<dbReference type="GO" id="GO:0022857">
    <property type="term" value="F:transmembrane transporter activity"/>
    <property type="evidence" value="ECO:0007669"/>
    <property type="project" value="InterPro"/>
</dbReference>
<dbReference type="InterPro" id="IPR004358">
    <property type="entry name" value="Sig_transdc_His_kin-like_C"/>
</dbReference>
<dbReference type="OrthoDB" id="9764438at2"/>
<dbReference type="InterPro" id="IPR000014">
    <property type="entry name" value="PAS"/>
</dbReference>
<dbReference type="InterPro" id="IPR003594">
    <property type="entry name" value="HATPase_dom"/>
</dbReference>
<dbReference type="SMART" id="SM00091">
    <property type="entry name" value="PAS"/>
    <property type="match status" value="2"/>
</dbReference>
<dbReference type="InterPro" id="IPR001734">
    <property type="entry name" value="Na/solute_symporter"/>
</dbReference>
<keyword evidence="8" id="KW-0418">Kinase</keyword>
<dbReference type="PROSITE" id="PS50112">
    <property type="entry name" value="PAS"/>
    <property type="match status" value="1"/>
</dbReference>
<reference evidence="18 19" key="1">
    <citation type="submission" date="2019-03" db="EMBL/GenBank/DDBJ databases">
        <title>Genomic Encyclopedia of Type Strains, Phase IV (KMG-IV): sequencing the most valuable type-strain genomes for metagenomic binning, comparative biology and taxonomic classification.</title>
        <authorList>
            <person name="Goeker M."/>
        </authorList>
    </citation>
    <scope>NUCLEOTIDE SEQUENCE [LARGE SCALE GENOMIC DNA]</scope>
    <source>
        <strain evidence="18 19">DSM 103792</strain>
    </source>
</reference>
<evidence type="ECO:0000256" key="9">
    <source>
        <dbReference type="ARBA" id="ARBA00022989"/>
    </source>
</evidence>
<comment type="similarity">
    <text evidence="3">Belongs to the sodium:solute symporter (SSF) (TC 2.A.21) family.</text>
</comment>
<feature type="modified residue" description="4-aspartylphosphate" evidence="11">
    <location>
        <position position="1219"/>
    </location>
</feature>
<dbReference type="InterPro" id="IPR013656">
    <property type="entry name" value="PAS_4"/>
</dbReference>
<evidence type="ECO:0000256" key="7">
    <source>
        <dbReference type="ARBA" id="ARBA00022692"/>
    </source>
</evidence>
<dbReference type="PANTHER" id="PTHR43047:SF9">
    <property type="entry name" value="HISTIDINE KINASE"/>
    <property type="match status" value="1"/>
</dbReference>
<keyword evidence="6" id="KW-0808">Transferase</keyword>
<evidence type="ECO:0000259" key="15">
    <source>
        <dbReference type="PROSITE" id="PS50110"/>
    </source>
</evidence>
<feature type="transmembrane region" description="Helical" evidence="13">
    <location>
        <begin position="188"/>
        <end position="214"/>
    </location>
</feature>
<dbReference type="NCBIfam" id="NF041832">
    <property type="entry name" value="near_NosP_CTERM"/>
    <property type="match status" value="1"/>
</dbReference>
<feature type="domain" description="Histidine kinase" evidence="14">
    <location>
        <begin position="935"/>
        <end position="1149"/>
    </location>
</feature>
<proteinExistence type="inferred from homology"/>
<keyword evidence="19" id="KW-1185">Reference proteome</keyword>
<dbReference type="InterPro" id="IPR003661">
    <property type="entry name" value="HisK_dim/P_dom"/>
</dbReference>
<dbReference type="PROSITE" id="PS50113">
    <property type="entry name" value="PAC"/>
    <property type="match status" value="1"/>
</dbReference>
<dbReference type="PROSITE" id="PS50283">
    <property type="entry name" value="NA_SOLUT_SYMP_3"/>
    <property type="match status" value="1"/>
</dbReference>
<dbReference type="Pfam" id="PF02518">
    <property type="entry name" value="HATPase_c"/>
    <property type="match status" value="1"/>
</dbReference>
<dbReference type="GO" id="GO:0005886">
    <property type="term" value="C:plasma membrane"/>
    <property type="evidence" value="ECO:0007669"/>
    <property type="project" value="TreeGrafter"/>
</dbReference>
<dbReference type="InterPro" id="IPR000700">
    <property type="entry name" value="PAS-assoc_C"/>
</dbReference>
<dbReference type="InterPro" id="IPR005467">
    <property type="entry name" value="His_kinase_dom"/>
</dbReference>
<dbReference type="PROSITE" id="PS50109">
    <property type="entry name" value="HIS_KIN"/>
    <property type="match status" value="1"/>
</dbReference>
<evidence type="ECO:0000313" key="18">
    <source>
        <dbReference type="EMBL" id="TDQ43196.1"/>
    </source>
</evidence>
<feature type="transmembrane region" description="Helical" evidence="13">
    <location>
        <begin position="234"/>
        <end position="258"/>
    </location>
</feature>
<name>A0A4R6UBF9_9GAMM</name>
<dbReference type="EC" id="2.7.13.3" evidence="4"/>
<dbReference type="NCBIfam" id="TIGR00229">
    <property type="entry name" value="sensory_box"/>
    <property type="match status" value="2"/>
</dbReference>
<dbReference type="Pfam" id="PF12860">
    <property type="entry name" value="PAS_7"/>
    <property type="match status" value="1"/>
</dbReference>
<feature type="domain" description="PAS" evidence="16">
    <location>
        <begin position="768"/>
        <end position="838"/>
    </location>
</feature>
<gene>
    <name evidence="18" type="ORF">EV696_1328</name>
</gene>
<evidence type="ECO:0000256" key="4">
    <source>
        <dbReference type="ARBA" id="ARBA00012438"/>
    </source>
</evidence>
<comment type="subcellular location">
    <subcellularLocation>
        <location evidence="2">Membrane</location>
        <topology evidence="2">Multi-pass membrane protein</topology>
    </subcellularLocation>
</comment>
<feature type="domain" description="Response regulatory" evidence="15">
    <location>
        <begin position="1171"/>
        <end position="1284"/>
    </location>
</feature>
<dbReference type="Gene3D" id="1.20.1730.10">
    <property type="entry name" value="Sodium/glucose cotransporter"/>
    <property type="match status" value="1"/>
</dbReference>
<dbReference type="SMART" id="SM00448">
    <property type="entry name" value="REC"/>
    <property type="match status" value="1"/>
</dbReference>
<dbReference type="Pfam" id="PF00072">
    <property type="entry name" value="Response_reg"/>
    <property type="match status" value="1"/>
</dbReference>
<feature type="transmembrane region" description="Helical" evidence="13">
    <location>
        <begin position="36"/>
        <end position="62"/>
    </location>
</feature>
<dbReference type="CDD" id="cd00130">
    <property type="entry name" value="PAS"/>
    <property type="match status" value="2"/>
</dbReference>
<dbReference type="InterPro" id="IPR038377">
    <property type="entry name" value="Na/Glc_symporter_sf"/>
</dbReference>
<dbReference type="CDD" id="cd10322">
    <property type="entry name" value="SLC5sbd"/>
    <property type="match status" value="1"/>
</dbReference>
<dbReference type="SUPFAM" id="SSF52172">
    <property type="entry name" value="CheY-like"/>
    <property type="match status" value="1"/>
</dbReference>
<dbReference type="Pfam" id="PF00512">
    <property type="entry name" value="HisKA"/>
    <property type="match status" value="1"/>
</dbReference>
<comment type="caution">
    <text evidence="18">The sequence shown here is derived from an EMBL/GenBank/DDBJ whole genome shotgun (WGS) entry which is preliminary data.</text>
</comment>
<dbReference type="SMART" id="SM00086">
    <property type="entry name" value="PAC"/>
    <property type="match status" value="1"/>
</dbReference>
<organism evidence="18 19">
    <name type="scientific">Permianibacter aggregans</name>
    <dbReference type="NCBI Taxonomy" id="1510150"/>
    <lineage>
        <taxon>Bacteria</taxon>
        <taxon>Pseudomonadati</taxon>
        <taxon>Pseudomonadota</taxon>
        <taxon>Gammaproteobacteria</taxon>
        <taxon>Pseudomonadales</taxon>
        <taxon>Pseudomonadaceae</taxon>
        <taxon>Permianibacter</taxon>
    </lineage>
</organism>
<evidence type="ECO:0000259" key="14">
    <source>
        <dbReference type="PROSITE" id="PS50109"/>
    </source>
</evidence>
<evidence type="ECO:0000313" key="19">
    <source>
        <dbReference type="Proteomes" id="UP000295375"/>
    </source>
</evidence>
<dbReference type="SMART" id="SM00387">
    <property type="entry name" value="HATPase_c"/>
    <property type="match status" value="1"/>
</dbReference>
<dbReference type="Gene3D" id="3.40.50.2300">
    <property type="match status" value="1"/>
</dbReference>
<dbReference type="Gene3D" id="3.30.450.20">
    <property type="entry name" value="PAS domain"/>
    <property type="match status" value="2"/>
</dbReference>
<protein>
    <recommendedName>
        <fullName evidence="4">histidine kinase</fullName>
        <ecNumber evidence="4">2.7.13.3</ecNumber>
    </recommendedName>
</protein>
<evidence type="ECO:0000256" key="13">
    <source>
        <dbReference type="SAM" id="Phobius"/>
    </source>
</evidence>
<dbReference type="Proteomes" id="UP000295375">
    <property type="component" value="Unassembled WGS sequence"/>
</dbReference>
<evidence type="ECO:0000256" key="8">
    <source>
        <dbReference type="ARBA" id="ARBA00022777"/>
    </source>
</evidence>
<feature type="transmembrane region" description="Helical" evidence="13">
    <location>
        <begin position="322"/>
        <end position="349"/>
    </location>
</feature>
<dbReference type="GO" id="GO:0009927">
    <property type="term" value="F:histidine phosphotransfer kinase activity"/>
    <property type="evidence" value="ECO:0007669"/>
    <property type="project" value="TreeGrafter"/>
</dbReference>
<dbReference type="FunFam" id="3.30.565.10:FF:000049">
    <property type="entry name" value="Two-component sensor histidine kinase"/>
    <property type="match status" value="1"/>
</dbReference>
<dbReference type="InterPro" id="IPR035965">
    <property type="entry name" value="PAS-like_dom_sf"/>
</dbReference>
<evidence type="ECO:0000259" key="16">
    <source>
        <dbReference type="PROSITE" id="PS50112"/>
    </source>
</evidence>
<feature type="transmembrane region" description="Helical" evidence="13">
    <location>
        <begin position="68"/>
        <end position="86"/>
    </location>
</feature>
<dbReference type="InterPro" id="IPR011006">
    <property type="entry name" value="CheY-like_superfamily"/>
</dbReference>
<evidence type="ECO:0000256" key="5">
    <source>
        <dbReference type="ARBA" id="ARBA00022553"/>
    </source>
</evidence>
<dbReference type="CDD" id="cd00156">
    <property type="entry name" value="REC"/>
    <property type="match status" value="1"/>
</dbReference>
<evidence type="ECO:0000256" key="3">
    <source>
        <dbReference type="ARBA" id="ARBA00006434"/>
    </source>
</evidence>
<feature type="transmembrane region" description="Helical" evidence="13">
    <location>
        <begin position="382"/>
        <end position="399"/>
    </location>
</feature>
<feature type="transmembrane region" description="Helical" evidence="13">
    <location>
        <begin position="439"/>
        <end position="461"/>
    </location>
</feature>
<feature type="transmembrane region" description="Helical" evidence="13">
    <location>
        <begin position="155"/>
        <end position="176"/>
    </location>
</feature>
<keyword evidence="10 13" id="KW-0472">Membrane</keyword>
<dbReference type="GO" id="GO:0000155">
    <property type="term" value="F:phosphorelay sensor kinase activity"/>
    <property type="evidence" value="ECO:0007669"/>
    <property type="project" value="InterPro"/>
</dbReference>
<feature type="coiled-coil region" evidence="12">
    <location>
        <begin position="883"/>
        <end position="928"/>
    </location>
</feature>
<dbReference type="FunFam" id="1.10.287.130:FF:000063">
    <property type="entry name" value="Hybrid sensor histidine kinase/response regulator"/>
    <property type="match status" value="1"/>
</dbReference>
<evidence type="ECO:0000256" key="2">
    <source>
        <dbReference type="ARBA" id="ARBA00004141"/>
    </source>
</evidence>
<dbReference type="InterPro" id="IPR001610">
    <property type="entry name" value="PAC"/>
</dbReference>
<evidence type="ECO:0000256" key="11">
    <source>
        <dbReference type="PROSITE-ProRule" id="PRU00169"/>
    </source>
</evidence>
<accession>A0A4R6UBF9</accession>
<keyword evidence="5 11" id="KW-0597">Phosphoprotein</keyword>
<dbReference type="PANTHER" id="PTHR43047">
    <property type="entry name" value="TWO-COMPONENT HISTIDINE PROTEIN KINASE"/>
    <property type="match status" value="1"/>
</dbReference>
<dbReference type="PRINTS" id="PR00344">
    <property type="entry name" value="BCTRLSENSOR"/>
</dbReference>
<evidence type="ECO:0000256" key="1">
    <source>
        <dbReference type="ARBA" id="ARBA00000085"/>
    </source>
</evidence>
<feature type="transmembrane region" description="Helical" evidence="13">
    <location>
        <begin position="6"/>
        <end position="24"/>
    </location>
</feature>
<dbReference type="InterPro" id="IPR036097">
    <property type="entry name" value="HisK_dim/P_sf"/>
</dbReference>
<dbReference type="SMART" id="SM00388">
    <property type="entry name" value="HisKA"/>
    <property type="match status" value="1"/>
</dbReference>
<evidence type="ECO:0000259" key="17">
    <source>
        <dbReference type="PROSITE" id="PS50113"/>
    </source>
</evidence>
<sequence>MNNWLIPALSVAYVGVLFAVAWWGDRFGLPKSLQRFRPVLFSLTLAVYCTSWTVYGAIGSAIHEGWRFLPIYLGPLLLLLFGANILERLALIGKTKNIASISDFISSRYGKSRQLGALAALIAVVGVLPYLALQFKAVSLSFDVLTGQQNGASGLFSDTAFFVAIGMALFAILFGTRRIEATEHHRGLMLAVATESVIKLLAMVAVALFALYQLGKLDSNWNHLLHDPRLQMLAAPNAVPAGFFTHTLLAFAALFCLPRQFHVTVVECEDTRHIKTARWMFSVYLLLVCLAVLPVAALALLHREAIGMTPDMAMLTLPLYFGADWLAVLAFIGGFSAATGMVLVSTVALSTMISNDLVMPLLWRWRLFDVPSRQDLSGVLKTVRRLSILLIALLGYGFYRLIEQFAYLADIGLLAFAAAAQFAPVLLGGLYWSGGSRRGAIAGLFGGFVVWSYTLLLPTLIQGGVWQTTLLQEGLFNISWLKPQALFALEGWDTLTHGVFWSLMANISLYVIVSLRTRPSLQERTDAAFYLNPYVTPEGAREAEQAGRLRVGELRAITARIIGDAQALSVFSAYAAQREEPLQEDKLADRGWIRFAERTLAGVMGAASSRMMLTTALRGTGMDIGLVIALLDQSSQEQRFNRGLLQTMMENIPQAISVVDADMRLVAWNRRYTEMFEYPDGMVYIGCPVAELIRYNAERGECGPGDVEQHVRKRLHHMRIGSAHVFERVRPDGRVIEMRGQPLPGGGFVTTFTDITHFKQAEENLRQSEHAIRVYTDNVPVLLAYMDIRLTYRFVNRAYLELIGKSREQVLGQTAYQVLSSEDIARRQPYIDGVLKGERQEFEIQLRKADGSPVYALGAYLPQFDTNQQQQGFYVIFQDISARRRAELALAEANIELEARVQERTEALQQALDAQEKAKQEAIQANQSKTRFIAAASHDLLQPLHAARLFTTALSQHDSDDPELFTLSKQIDGALRGAEELLSALLDISRLDSGALTVNRTAFPLVELFTDLRLQFAPLAATRGIQFECINTSVWVQSDRQMLRRILQNFISNALRYTRSGRVLLGVRRQAHSLRLEVWDTGPGIAPVHLRSIFEEFQRTGEISPWGEKGMGLGLAICERMARLLGHAIGVQSELGHGSMFYVDVPRAEAAFPTLNEPMPVSKGQALDGLKVLCIDNEPDILIGMKAVLGKWGCQALLAQNSMDAETQMSAQPDVILADFHLGEAVDGLELLLKLSQVHGTRISGALITADHSEALAKRAKEAGVTVLRKPVKPGALRAFLSAR</sequence>
<dbReference type="InterPro" id="IPR001789">
    <property type="entry name" value="Sig_transdc_resp-reg_receiver"/>
</dbReference>
<dbReference type="SUPFAM" id="SSF47384">
    <property type="entry name" value="Homodimeric domain of signal transducing histidine kinase"/>
    <property type="match status" value="1"/>
</dbReference>
<dbReference type="EMBL" id="SNYM01000032">
    <property type="protein sequence ID" value="TDQ43196.1"/>
    <property type="molecule type" value="Genomic_DNA"/>
</dbReference>